<feature type="signal peptide" evidence="1">
    <location>
        <begin position="1"/>
        <end position="23"/>
    </location>
</feature>
<sequence>MRKTILAAAALLTITVLAGGAYASKDFTDVSGHWANSSINAAVSRGYVDGYPDGTFKPEQSVTRAEFIKMAIDAMGYKKAAGAASPWYSPYVDAAITNGLSIKGEISNYDQPISRLEMSRIAVRSTGEQNTDALKWMYLATSKGIINGMDNQGTLGEDQPTTRAQAITVIERMLKLKAGEKLPWDRYATSAAEIAWHKANVYTMAPEYFGYGKDRNRPFRTDLLRYDGPNGYSEVEKYVIVDLDDPNDPNRKLIPEGMMWERVGPSTPRGVFDKTTELPTKAYLFLSFNHFVVDLDKTANPFRFAYLTVLPFNSSGVNLNENGDLSNITGYMIYEPKYKSFLAGVMPWLEPGHYDTRIITGTLVPKGKGGIDGDGFGVKREPAQELGEDRVTVIYSSQIDYSLSGR</sequence>
<feature type="chain" id="PRO_5020196875" evidence="1">
    <location>
        <begin position="24"/>
        <end position="406"/>
    </location>
</feature>
<dbReference type="InterPro" id="IPR051465">
    <property type="entry name" value="Cell_Envelope_Struct_Comp"/>
</dbReference>
<organism evidence="3 4">
    <name type="scientific">Paenibacillus piri</name>
    <dbReference type="NCBI Taxonomy" id="2547395"/>
    <lineage>
        <taxon>Bacteria</taxon>
        <taxon>Bacillati</taxon>
        <taxon>Bacillota</taxon>
        <taxon>Bacilli</taxon>
        <taxon>Bacillales</taxon>
        <taxon>Paenibacillaceae</taxon>
        <taxon>Paenibacillus</taxon>
    </lineage>
</organism>
<name>A0A4R5KPG3_9BACL</name>
<dbReference type="PANTHER" id="PTHR43308">
    <property type="entry name" value="OUTER MEMBRANE PROTEIN ALPHA-RELATED"/>
    <property type="match status" value="1"/>
</dbReference>
<protein>
    <submittedName>
        <fullName evidence="3">S-layer homology domain-containing protein</fullName>
    </submittedName>
</protein>
<keyword evidence="4" id="KW-1185">Reference proteome</keyword>
<evidence type="ECO:0000256" key="1">
    <source>
        <dbReference type="SAM" id="SignalP"/>
    </source>
</evidence>
<reference evidence="3 4" key="1">
    <citation type="submission" date="2019-03" db="EMBL/GenBank/DDBJ databases">
        <title>This is whole genome sequence of Paenibacillus sp MS74 strain.</title>
        <authorList>
            <person name="Trinh H.N."/>
        </authorList>
    </citation>
    <scope>NUCLEOTIDE SEQUENCE [LARGE SCALE GENOMIC DNA]</scope>
    <source>
        <strain evidence="3 4">MS74</strain>
    </source>
</reference>
<dbReference type="RefSeq" id="WP_133228763.1">
    <property type="nucleotide sequence ID" value="NZ_SMRT01000005.1"/>
</dbReference>
<dbReference type="PANTHER" id="PTHR43308:SF5">
    <property type="entry name" value="S-LAYER PROTEIN _ PEPTIDOGLYCAN ENDO-BETA-N-ACETYLGLUCOSAMINIDASE"/>
    <property type="match status" value="1"/>
</dbReference>
<keyword evidence="1" id="KW-0732">Signal</keyword>
<dbReference type="InterPro" id="IPR001119">
    <property type="entry name" value="SLH_dom"/>
</dbReference>
<proteinExistence type="predicted"/>
<feature type="domain" description="SLH" evidence="2">
    <location>
        <begin position="22"/>
        <end position="85"/>
    </location>
</feature>
<evidence type="ECO:0000259" key="2">
    <source>
        <dbReference type="PROSITE" id="PS51272"/>
    </source>
</evidence>
<dbReference type="PROSITE" id="PS51272">
    <property type="entry name" value="SLH"/>
    <property type="match status" value="2"/>
</dbReference>
<dbReference type="Pfam" id="PF00395">
    <property type="entry name" value="SLH"/>
    <property type="match status" value="1"/>
</dbReference>
<evidence type="ECO:0000313" key="3">
    <source>
        <dbReference type="EMBL" id="TDF97571.1"/>
    </source>
</evidence>
<dbReference type="AlphaFoldDB" id="A0A4R5KPG3"/>
<comment type="caution">
    <text evidence="3">The sequence shown here is derived from an EMBL/GenBank/DDBJ whole genome shotgun (WGS) entry which is preliminary data.</text>
</comment>
<accession>A0A4R5KPG3</accession>
<dbReference type="OrthoDB" id="5845122at2"/>
<dbReference type="EMBL" id="SMRT01000005">
    <property type="protein sequence ID" value="TDF97571.1"/>
    <property type="molecule type" value="Genomic_DNA"/>
</dbReference>
<gene>
    <name evidence="3" type="ORF">E1757_13250</name>
</gene>
<feature type="domain" description="SLH" evidence="2">
    <location>
        <begin position="120"/>
        <end position="184"/>
    </location>
</feature>
<evidence type="ECO:0000313" key="4">
    <source>
        <dbReference type="Proteomes" id="UP000295636"/>
    </source>
</evidence>
<dbReference type="Proteomes" id="UP000295636">
    <property type="component" value="Unassembled WGS sequence"/>
</dbReference>